<evidence type="ECO:0000256" key="6">
    <source>
        <dbReference type="ARBA" id="ARBA00022840"/>
    </source>
</evidence>
<dbReference type="SUPFAM" id="SSF140869">
    <property type="entry name" value="GUN4-like"/>
    <property type="match status" value="1"/>
</dbReference>
<dbReference type="EMBL" id="JAQOSO010000064">
    <property type="protein sequence ID" value="MDJ1174756.1"/>
    <property type="molecule type" value="Genomic_DNA"/>
</dbReference>
<dbReference type="Gene3D" id="1.10.510.10">
    <property type="entry name" value="Transferase(Phosphotransferase) domain 1"/>
    <property type="match status" value="1"/>
</dbReference>
<keyword evidence="2" id="KW-0723">Serine/threonine-protein kinase</keyword>
<keyword evidence="13" id="KW-1185">Reference proteome</keyword>
<dbReference type="PROSITE" id="PS00107">
    <property type="entry name" value="PROTEIN_KINASE_ATP"/>
    <property type="match status" value="1"/>
</dbReference>
<evidence type="ECO:0000313" key="13">
    <source>
        <dbReference type="Proteomes" id="UP001235849"/>
    </source>
</evidence>
<dbReference type="PANTHER" id="PTHR24363">
    <property type="entry name" value="SERINE/THREONINE PROTEIN KINASE"/>
    <property type="match status" value="1"/>
</dbReference>
<comment type="catalytic activity">
    <reaction evidence="8">
        <text>L-seryl-[protein] + ATP = O-phospho-L-seryl-[protein] + ADP + H(+)</text>
        <dbReference type="Rhea" id="RHEA:17989"/>
        <dbReference type="Rhea" id="RHEA-COMP:9863"/>
        <dbReference type="Rhea" id="RHEA-COMP:11604"/>
        <dbReference type="ChEBI" id="CHEBI:15378"/>
        <dbReference type="ChEBI" id="CHEBI:29999"/>
        <dbReference type="ChEBI" id="CHEBI:30616"/>
        <dbReference type="ChEBI" id="CHEBI:83421"/>
        <dbReference type="ChEBI" id="CHEBI:456216"/>
        <dbReference type="EC" id="2.7.11.1"/>
    </reaction>
</comment>
<feature type="compositionally biased region" description="Polar residues" evidence="10">
    <location>
        <begin position="321"/>
        <end position="334"/>
    </location>
</feature>
<dbReference type="InterPro" id="IPR000719">
    <property type="entry name" value="Prot_kinase_dom"/>
</dbReference>
<evidence type="ECO:0000259" key="11">
    <source>
        <dbReference type="PROSITE" id="PS50011"/>
    </source>
</evidence>
<keyword evidence="3" id="KW-0808">Transferase</keyword>
<gene>
    <name evidence="12" type="ORF">PMG25_11695</name>
</gene>
<dbReference type="Pfam" id="PF05419">
    <property type="entry name" value="GUN4"/>
    <property type="match status" value="1"/>
</dbReference>
<evidence type="ECO:0000256" key="3">
    <source>
        <dbReference type="ARBA" id="ARBA00022679"/>
    </source>
</evidence>
<dbReference type="Pfam" id="PF00069">
    <property type="entry name" value="Pkinase"/>
    <property type="match status" value="1"/>
</dbReference>
<reference evidence="12 13" key="1">
    <citation type="submission" date="2023-01" db="EMBL/GenBank/DDBJ databases">
        <title>Novel diversity within Roseofilum (Cyanobacteria; Desertifilaceae) from marine benthic mats with descriptions of four novel species.</title>
        <authorList>
            <person name="Wang Y."/>
            <person name="Berthold D.E."/>
            <person name="Hu J."/>
            <person name="Lefler F.W."/>
            <person name="Laughinghouse H.D. IV."/>
        </authorList>
    </citation>
    <scope>NUCLEOTIDE SEQUENCE [LARGE SCALE GENOMIC DNA]</scope>
    <source>
        <strain evidence="12 13">BLCC-M114</strain>
    </source>
</reference>
<dbReference type="EC" id="2.7.11.1" evidence="1"/>
<evidence type="ECO:0000256" key="5">
    <source>
        <dbReference type="ARBA" id="ARBA00022777"/>
    </source>
</evidence>
<evidence type="ECO:0000256" key="2">
    <source>
        <dbReference type="ARBA" id="ARBA00022527"/>
    </source>
</evidence>
<evidence type="ECO:0000256" key="7">
    <source>
        <dbReference type="ARBA" id="ARBA00047899"/>
    </source>
</evidence>
<evidence type="ECO:0000256" key="4">
    <source>
        <dbReference type="ARBA" id="ARBA00022741"/>
    </source>
</evidence>
<evidence type="ECO:0000256" key="9">
    <source>
        <dbReference type="PROSITE-ProRule" id="PRU10141"/>
    </source>
</evidence>
<dbReference type="CDD" id="cd14014">
    <property type="entry name" value="STKc_PknB_like"/>
    <property type="match status" value="1"/>
</dbReference>
<dbReference type="Gene3D" id="1.25.40.620">
    <property type="match status" value="1"/>
</dbReference>
<dbReference type="InterPro" id="IPR037215">
    <property type="entry name" value="GUN4-like_sf"/>
</dbReference>
<dbReference type="Gene3D" id="1.10.10.1770">
    <property type="entry name" value="Gun4-like"/>
    <property type="match status" value="1"/>
</dbReference>
<keyword evidence="6 9" id="KW-0067">ATP-binding</keyword>
<sequence length="511" mass="57767">MSYCVNPDCKSPKNPDNAKFCSSCGTSLYLRQRYRPITQLGQGGFGKTFIAIDEDIPSQPFRVVKQLYLKGFSDQVIHKAKRLFRQEAVRLDELGKHDQIPNLLAHFEQDQQLYLVQEFVDGPTLAQELQQKGAYEPEDIEQLLRDILPVLQFVHDNKVIHRDIKPQNIIRRKSDNLPVLIDFGVSKWVSQTTLNQTGTVVGSAEYMPLEQLRGKVFPSSDLYSLGATCLHLLTGLPPLELYDIANEKWVWRDYLLPEKRVNLYLAETLDRMVSRNLNQRFQSVSEVLSVLSTAPGSLTAVPAPKPKTPKPQTSTPLTPRPASSRTALSNQPTEISTEISTKTFNPLHVVKTWVFGSSELSAELTSAVGVDYTKLQNFLQLKRWKAADEETWNCLHQAAGKPLSRFLSPRDLTKIPCEDLQTVDRLWLEASEGRFGLTLQVQVYQQSAEDYFQFCHTVKWPLRASGNTEDYIKYKSNAVVAHLPSPARFKGSDWSKHMEAIASKCISCGLV</sequence>
<organism evidence="12 13">
    <name type="scientific">Roseofilum capinflatum BLCC-M114</name>
    <dbReference type="NCBI Taxonomy" id="3022440"/>
    <lineage>
        <taxon>Bacteria</taxon>
        <taxon>Bacillati</taxon>
        <taxon>Cyanobacteriota</taxon>
        <taxon>Cyanophyceae</taxon>
        <taxon>Desertifilales</taxon>
        <taxon>Desertifilaceae</taxon>
        <taxon>Roseofilum</taxon>
        <taxon>Roseofilum capinflatum</taxon>
    </lineage>
</organism>
<dbReference type="InterPro" id="IPR011009">
    <property type="entry name" value="Kinase-like_dom_sf"/>
</dbReference>
<evidence type="ECO:0000256" key="8">
    <source>
        <dbReference type="ARBA" id="ARBA00048679"/>
    </source>
</evidence>
<dbReference type="NCBIfam" id="NF045510">
    <property type="entry name" value="4Cys_prefix_kin"/>
    <property type="match status" value="1"/>
</dbReference>
<comment type="catalytic activity">
    <reaction evidence="7">
        <text>L-threonyl-[protein] + ATP = O-phospho-L-threonyl-[protein] + ADP + H(+)</text>
        <dbReference type="Rhea" id="RHEA:46608"/>
        <dbReference type="Rhea" id="RHEA-COMP:11060"/>
        <dbReference type="Rhea" id="RHEA-COMP:11605"/>
        <dbReference type="ChEBI" id="CHEBI:15378"/>
        <dbReference type="ChEBI" id="CHEBI:30013"/>
        <dbReference type="ChEBI" id="CHEBI:30616"/>
        <dbReference type="ChEBI" id="CHEBI:61977"/>
        <dbReference type="ChEBI" id="CHEBI:456216"/>
        <dbReference type="EC" id="2.7.11.1"/>
    </reaction>
</comment>
<feature type="binding site" evidence="9">
    <location>
        <position position="65"/>
    </location>
    <ligand>
        <name>ATP</name>
        <dbReference type="ChEBI" id="CHEBI:30616"/>
    </ligand>
</feature>
<dbReference type="Proteomes" id="UP001235849">
    <property type="component" value="Unassembled WGS sequence"/>
</dbReference>
<dbReference type="SUPFAM" id="SSF56112">
    <property type="entry name" value="Protein kinase-like (PK-like)"/>
    <property type="match status" value="1"/>
</dbReference>
<proteinExistence type="predicted"/>
<dbReference type="InterPro" id="IPR008629">
    <property type="entry name" value="GUN4-like"/>
</dbReference>
<dbReference type="RefSeq" id="WP_283767077.1">
    <property type="nucleotide sequence ID" value="NZ_JAQOSO010000064.1"/>
</dbReference>
<dbReference type="PANTHER" id="PTHR24363:SF0">
    <property type="entry name" value="SERINE_THREONINE KINASE LIKE DOMAIN CONTAINING 1"/>
    <property type="match status" value="1"/>
</dbReference>
<feature type="region of interest" description="Disordered" evidence="10">
    <location>
        <begin position="298"/>
        <end position="334"/>
    </location>
</feature>
<keyword evidence="5" id="KW-0418">Kinase</keyword>
<feature type="domain" description="Protein kinase" evidence="11">
    <location>
        <begin position="34"/>
        <end position="291"/>
    </location>
</feature>
<dbReference type="PROSITE" id="PS50011">
    <property type="entry name" value="PROTEIN_KINASE_DOM"/>
    <property type="match status" value="1"/>
</dbReference>
<protein>
    <recommendedName>
        <fullName evidence="1">non-specific serine/threonine protein kinase</fullName>
        <ecNumber evidence="1">2.7.11.1</ecNumber>
    </recommendedName>
</protein>
<keyword evidence="4 9" id="KW-0547">Nucleotide-binding</keyword>
<evidence type="ECO:0000256" key="1">
    <source>
        <dbReference type="ARBA" id="ARBA00012513"/>
    </source>
</evidence>
<accession>A0ABT7B899</accession>
<dbReference type="CDD" id="cd16383">
    <property type="entry name" value="GUN4"/>
    <property type="match status" value="1"/>
</dbReference>
<name>A0ABT7B899_9CYAN</name>
<dbReference type="InterPro" id="IPR017441">
    <property type="entry name" value="Protein_kinase_ATP_BS"/>
</dbReference>
<evidence type="ECO:0000256" key="10">
    <source>
        <dbReference type="SAM" id="MobiDB-lite"/>
    </source>
</evidence>
<comment type="caution">
    <text evidence="12">The sequence shown here is derived from an EMBL/GenBank/DDBJ whole genome shotgun (WGS) entry which is preliminary data.</text>
</comment>
<evidence type="ECO:0000313" key="12">
    <source>
        <dbReference type="EMBL" id="MDJ1174756.1"/>
    </source>
</evidence>
<dbReference type="SMART" id="SM00220">
    <property type="entry name" value="S_TKc"/>
    <property type="match status" value="1"/>
</dbReference>